<name>A0A061FZL7_THECC</name>
<evidence type="ECO:0000256" key="6">
    <source>
        <dbReference type="ARBA" id="ARBA00024343"/>
    </source>
</evidence>
<dbReference type="Gramene" id="EOY22656">
    <property type="protein sequence ID" value="EOY22656"/>
    <property type="gene ID" value="TCM_014762"/>
</dbReference>
<evidence type="ECO:0000256" key="7">
    <source>
        <dbReference type="SAM" id="MobiDB-lite"/>
    </source>
</evidence>
<dbReference type="InterPro" id="IPR044808">
    <property type="entry name" value="ERF_plant"/>
</dbReference>
<evidence type="ECO:0000313" key="10">
    <source>
        <dbReference type="Proteomes" id="UP000026915"/>
    </source>
</evidence>
<keyword evidence="4" id="KW-0804">Transcription</keyword>
<keyword evidence="10" id="KW-1185">Reference proteome</keyword>
<gene>
    <name evidence="9" type="ORF">TCM_014762</name>
</gene>
<keyword evidence="2" id="KW-0805">Transcription regulation</keyword>
<dbReference type="GO" id="GO:0003677">
    <property type="term" value="F:DNA binding"/>
    <property type="evidence" value="ECO:0007669"/>
    <property type="project" value="UniProtKB-KW"/>
</dbReference>
<dbReference type="CDD" id="cd00018">
    <property type="entry name" value="AP2"/>
    <property type="match status" value="1"/>
</dbReference>
<evidence type="ECO:0000256" key="4">
    <source>
        <dbReference type="ARBA" id="ARBA00023163"/>
    </source>
</evidence>
<dbReference type="STRING" id="3641.A0A061FZL7"/>
<evidence type="ECO:0000256" key="2">
    <source>
        <dbReference type="ARBA" id="ARBA00023015"/>
    </source>
</evidence>
<feature type="compositionally biased region" description="Low complexity" evidence="7">
    <location>
        <begin position="237"/>
        <end position="275"/>
    </location>
</feature>
<dbReference type="AlphaFoldDB" id="A0A061FZL7"/>
<dbReference type="GO" id="GO:0003700">
    <property type="term" value="F:DNA-binding transcription factor activity"/>
    <property type="evidence" value="ECO:0007669"/>
    <property type="project" value="InterPro"/>
</dbReference>
<sequence length="296" mass="33002">MLDRGFQHSKAYIKGENPKTYKVDPRQGKRPLSPDESEEKEEDHIFPVYSARSQQDMNAMVQALAQVIGNNNSNNNNNSNPFQPHDQHPTYQSDTAGQQNQSQDQGNVRRRHYRGVRQRPWGKWAAEIRDPKKAARVWLGTFETAEAAALAYDEAALRFKGSKAKLNFPERVQGRSELGYLTTRRDVERAVALPPPFPPPSQTTYPNLSQYAHLLSGGSGNALNYALPGAHGASPFTSHATLSSSSSSSSTTLTSQQQQQQQDYFGGFLLQFGGSSAPGSDPPTNRRDYDYYYSRE</sequence>
<protein>
    <submittedName>
        <fullName evidence="9">Integrase-type DNA-binding superfamily protein, putative</fullName>
    </submittedName>
</protein>
<dbReference type="InterPro" id="IPR016177">
    <property type="entry name" value="DNA-bd_dom_sf"/>
</dbReference>
<feature type="compositionally biased region" description="Basic and acidic residues" evidence="7">
    <location>
        <begin position="16"/>
        <end position="27"/>
    </location>
</feature>
<evidence type="ECO:0000256" key="5">
    <source>
        <dbReference type="ARBA" id="ARBA00023242"/>
    </source>
</evidence>
<feature type="compositionally biased region" description="Low complexity" evidence="7">
    <location>
        <begin position="70"/>
        <end position="80"/>
    </location>
</feature>
<feature type="region of interest" description="Disordered" evidence="7">
    <location>
        <begin position="1"/>
        <end position="50"/>
    </location>
</feature>
<dbReference type="SMART" id="SM00380">
    <property type="entry name" value="AP2"/>
    <property type="match status" value="1"/>
</dbReference>
<dbReference type="PANTHER" id="PTHR31190">
    <property type="entry name" value="DNA-BINDING DOMAIN"/>
    <property type="match status" value="1"/>
</dbReference>
<keyword evidence="5" id="KW-0539">Nucleus</keyword>
<keyword evidence="3 9" id="KW-0238">DNA-binding</keyword>
<dbReference type="PANTHER" id="PTHR31190:SF489">
    <property type="entry name" value="ETHYLENE-RESPONSIVE TRANSCRIPTION FACTOR ERF113-RELATED"/>
    <property type="match status" value="1"/>
</dbReference>
<feature type="compositionally biased region" description="Polar residues" evidence="7">
    <location>
        <begin position="89"/>
        <end position="106"/>
    </location>
</feature>
<evidence type="ECO:0000313" key="9">
    <source>
        <dbReference type="EMBL" id="EOY22656.1"/>
    </source>
</evidence>
<evidence type="ECO:0000256" key="1">
    <source>
        <dbReference type="ARBA" id="ARBA00004123"/>
    </source>
</evidence>
<dbReference type="OMA" id="HIMAPLA"/>
<dbReference type="PRINTS" id="PR00367">
    <property type="entry name" value="ETHRSPELEMNT"/>
</dbReference>
<dbReference type="EMBL" id="CM001881">
    <property type="protein sequence ID" value="EOY22656.1"/>
    <property type="molecule type" value="Genomic_DNA"/>
</dbReference>
<feature type="region of interest" description="Disordered" evidence="7">
    <location>
        <begin position="237"/>
        <end position="296"/>
    </location>
</feature>
<proteinExistence type="inferred from homology"/>
<dbReference type="PROSITE" id="PS51032">
    <property type="entry name" value="AP2_ERF"/>
    <property type="match status" value="1"/>
</dbReference>
<dbReference type="FunFam" id="3.30.730.10:FF:000001">
    <property type="entry name" value="Ethylene-responsive transcription factor 2"/>
    <property type="match status" value="1"/>
</dbReference>
<dbReference type="GO" id="GO:0005634">
    <property type="term" value="C:nucleus"/>
    <property type="evidence" value="ECO:0007669"/>
    <property type="project" value="UniProtKB-SubCell"/>
</dbReference>
<feature type="region of interest" description="Disordered" evidence="7">
    <location>
        <begin position="69"/>
        <end position="116"/>
    </location>
</feature>
<dbReference type="InParanoid" id="A0A061FZL7"/>
<feature type="domain" description="AP2/ERF" evidence="8">
    <location>
        <begin position="112"/>
        <end position="169"/>
    </location>
</feature>
<organism evidence="9 10">
    <name type="scientific">Theobroma cacao</name>
    <name type="common">Cacao</name>
    <name type="synonym">Cocoa</name>
    <dbReference type="NCBI Taxonomy" id="3641"/>
    <lineage>
        <taxon>Eukaryota</taxon>
        <taxon>Viridiplantae</taxon>
        <taxon>Streptophyta</taxon>
        <taxon>Embryophyta</taxon>
        <taxon>Tracheophyta</taxon>
        <taxon>Spermatophyta</taxon>
        <taxon>Magnoliopsida</taxon>
        <taxon>eudicotyledons</taxon>
        <taxon>Gunneridae</taxon>
        <taxon>Pentapetalae</taxon>
        <taxon>rosids</taxon>
        <taxon>malvids</taxon>
        <taxon>Malvales</taxon>
        <taxon>Malvaceae</taxon>
        <taxon>Byttnerioideae</taxon>
        <taxon>Theobroma</taxon>
    </lineage>
</organism>
<dbReference type="Gene3D" id="3.30.730.10">
    <property type="entry name" value="AP2/ERF domain"/>
    <property type="match status" value="1"/>
</dbReference>
<comment type="similarity">
    <text evidence="6">Belongs to the AP2/ERF transcription factor family. ERF subfamily.</text>
</comment>
<comment type="subcellular location">
    <subcellularLocation>
        <location evidence="1">Nucleus</location>
    </subcellularLocation>
</comment>
<dbReference type="eggNOG" id="ENOG502RZR5">
    <property type="taxonomic scope" value="Eukaryota"/>
</dbReference>
<dbReference type="SUPFAM" id="SSF54171">
    <property type="entry name" value="DNA-binding domain"/>
    <property type="match status" value="1"/>
</dbReference>
<dbReference type="GO" id="GO:0009873">
    <property type="term" value="P:ethylene-activated signaling pathway"/>
    <property type="evidence" value="ECO:0007669"/>
    <property type="project" value="InterPro"/>
</dbReference>
<dbReference type="InterPro" id="IPR001471">
    <property type="entry name" value="AP2/ERF_dom"/>
</dbReference>
<reference evidence="9 10" key="1">
    <citation type="journal article" date="2013" name="Genome Biol.">
        <title>The genome sequence of the most widely cultivated cacao type and its use to identify candidate genes regulating pod color.</title>
        <authorList>
            <person name="Motamayor J.C."/>
            <person name="Mockaitis K."/>
            <person name="Schmutz J."/>
            <person name="Haiminen N."/>
            <person name="Iii D.L."/>
            <person name="Cornejo O."/>
            <person name="Findley S.D."/>
            <person name="Zheng P."/>
            <person name="Utro F."/>
            <person name="Royaert S."/>
            <person name="Saski C."/>
            <person name="Jenkins J."/>
            <person name="Podicheti R."/>
            <person name="Zhao M."/>
            <person name="Scheffler B.E."/>
            <person name="Stack J.C."/>
            <person name="Feltus F.A."/>
            <person name="Mustiga G.M."/>
            <person name="Amores F."/>
            <person name="Phillips W."/>
            <person name="Marelli J.P."/>
            <person name="May G.D."/>
            <person name="Shapiro H."/>
            <person name="Ma J."/>
            <person name="Bustamante C.D."/>
            <person name="Schnell R.J."/>
            <person name="Main D."/>
            <person name="Gilbert D."/>
            <person name="Parida L."/>
            <person name="Kuhn D.N."/>
        </authorList>
    </citation>
    <scope>NUCLEOTIDE SEQUENCE [LARGE SCALE GENOMIC DNA]</scope>
    <source>
        <strain evidence="10">cv. Matina 1-6</strain>
    </source>
</reference>
<dbReference type="Proteomes" id="UP000026915">
    <property type="component" value="Chromosome 3"/>
</dbReference>
<dbReference type="Pfam" id="PF00847">
    <property type="entry name" value="AP2"/>
    <property type="match status" value="1"/>
</dbReference>
<evidence type="ECO:0000259" key="8">
    <source>
        <dbReference type="PROSITE" id="PS51032"/>
    </source>
</evidence>
<dbReference type="InterPro" id="IPR036955">
    <property type="entry name" value="AP2/ERF_dom_sf"/>
</dbReference>
<evidence type="ECO:0000256" key="3">
    <source>
        <dbReference type="ARBA" id="ARBA00023125"/>
    </source>
</evidence>
<dbReference type="HOGENOM" id="CLU_042594_0_2_1"/>
<dbReference type="FunCoup" id="A0A061FZL7">
    <property type="interactions" value="49"/>
</dbReference>
<feature type="compositionally biased region" description="Basic and acidic residues" evidence="7">
    <location>
        <begin position="284"/>
        <end position="296"/>
    </location>
</feature>
<accession>A0A061FZL7</accession>